<organism evidence="2 3">
    <name type="scientific">Dichomitus squalens</name>
    <dbReference type="NCBI Taxonomy" id="114155"/>
    <lineage>
        <taxon>Eukaryota</taxon>
        <taxon>Fungi</taxon>
        <taxon>Dikarya</taxon>
        <taxon>Basidiomycota</taxon>
        <taxon>Agaricomycotina</taxon>
        <taxon>Agaricomycetes</taxon>
        <taxon>Polyporales</taxon>
        <taxon>Polyporaceae</taxon>
        <taxon>Dichomitus</taxon>
    </lineage>
</organism>
<accession>A0A4V6MWW0</accession>
<dbReference type="Proteomes" id="UP000292957">
    <property type="component" value="Unassembled WGS sequence"/>
</dbReference>
<proteinExistence type="predicted"/>
<protein>
    <submittedName>
        <fullName evidence="2">Uncharacterized protein</fullName>
    </submittedName>
</protein>
<dbReference type="Proteomes" id="UP000292082">
    <property type="component" value="Unassembled WGS sequence"/>
</dbReference>
<sequence length="67" mass="7346">MVESHGRSLLGDKLSRQLQINKGLRSEPSYPLHGGPAYVPSRSQLDSEAVVCLPPLRHMRQMPPGLG</sequence>
<dbReference type="EMBL" id="ML145098">
    <property type="protein sequence ID" value="TBU61498.1"/>
    <property type="molecule type" value="Genomic_DNA"/>
</dbReference>
<dbReference type="AlphaFoldDB" id="A0A4V6MWW0"/>
<name>A0A4V6MWW0_9APHY</name>
<evidence type="ECO:0000313" key="3">
    <source>
        <dbReference type="Proteomes" id="UP000292082"/>
    </source>
</evidence>
<evidence type="ECO:0000313" key="2">
    <source>
        <dbReference type="EMBL" id="TBU61498.1"/>
    </source>
</evidence>
<evidence type="ECO:0000313" key="1">
    <source>
        <dbReference type="EMBL" id="TBU30075.1"/>
    </source>
</evidence>
<gene>
    <name evidence="2" type="ORF">BD310DRAFT_812944</name>
    <name evidence="1" type="ORF">BD311DRAFT_659581</name>
</gene>
<reference evidence="2 3" key="1">
    <citation type="submission" date="2019-01" db="EMBL/GenBank/DDBJ databases">
        <title>Draft genome sequences of three monokaryotic isolates of the white-rot basidiomycete fungus Dichomitus squalens.</title>
        <authorList>
            <consortium name="DOE Joint Genome Institute"/>
            <person name="Lopez S.C."/>
            <person name="Andreopoulos B."/>
            <person name="Pangilinan J."/>
            <person name="Lipzen A."/>
            <person name="Riley R."/>
            <person name="Ahrendt S."/>
            <person name="Ng V."/>
            <person name="Barry K."/>
            <person name="Daum C."/>
            <person name="Grigoriev I.V."/>
            <person name="Hilden K.S."/>
            <person name="Makela M.R."/>
            <person name="de Vries R.P."/>
        </authorList>
    </citation>
    <scope>NUCLEOTIDE SEQUENCE [LARGE SCALE GENOMIC DNA]</scope>
    <source>
        <strain evidence="2 3">CBS 464.89</strain>
        <strain evidence="1">OM18370.1</strain>
    </source>
</reference>
<dbReference type="EMBL" id="ML143408">
    <property type="protein sequence ID" value="TBU30075.1"/>
    <property type="molecule type" value="Genomic_DNA"/>
</dbReference>
<keyword evidence="3" id="KW-1185">Reference proteome</keyword>